<reference evidence="1" key="1">
    <citation type="submission" date="2020-12" db="EMBL/GenBank/DDBJ databases">
        <authorList>
            <person name="Iha C."/>
        </authorList>
    </citation>
    <scope>NUCLEOTIDE SEQUENCE</scope>
</reference>
<dbReference type="PANTHER" id="PTHR41339">
    <property type="entry name" value="LIPL48"/>
    <property type="match status" value="1"/>
</dbReference>
<proteinExistence type="predicted"/>
<name>A0A8S1IW55_9CHLO</name>
<dbReference type="AlphaFoldDB" id="A0A8S1IW55"/>
<accession>A0A8S1IW55</accession>
<organism evidence="1 2">
    <name type="scientific">Ostreobium quekettii</name>
    <dbReference type="NCBI Taxonomy" id="121088"/>
    <lineage>
        <taxon>Eukaryota</taxon>
        <taxon>Viridiplantae</taxon>
        <taxon>Chlorophyta</taxon>
        <taxon>core chlorophytes</taxon>
        <taxon>Ulvophyceae</taxon>
        <taxon>TCBD clade</taxon>
        <taxon>Bryopsidales</taxon>
        <taxon>Ostreobineae</taxon>
        <taxon>Ostreobiaceae</taxon>
        <taxon>Ostreobium</taxon>
    </lineage>
</organism>
<keyword evidence="2" id="KW-1185">Reference proteome</keyword>
<dbReference type="PANTHER" id="PTHR41339:SF1">
    <property type="entry name" value="SECRETED PROTEIN"/>
    <property type="match status" value="1"/>
</dbReference>
<evidence type="ECO:0000313" key="2">
    <source>
        <dbReference type="Proteomes" id="UP000708148"/>
    </source>
</evidence>
<evidence type="ECO:0000313" key="1">
    <source>
        <dbReference type="EMBL" id="CAD7699374.1"/>
    </source>
</evidence>
<dbReference type="OrthoDB" id="428748at2759"/>
<feature type="non-terminal residue" evidence="1">
    <location>
        <position position="1"/>
    </location>
</feature>
<comment type="caution">
    <text evidence="1">The sequence shown here is derived from an EMBL/GenBank/DDBJ whole genome shotgun (WGS) entry which is preliminary data.</text>
</comment>
<gene>
    <name evidence="1" type="ORF">OSTQU699_LOCUS4733</name>
</gene>
<sequence>MQHPLRACSSAVLAFVKTGVNLTIEAGVTVRATAGTPAAALVIERGAKIFALGTQQEPITFTSATGIQDPNDPEFDPATARGRWGGLIILGNAPIIGGENSVEGLPEGMGLYGGNDPDDSSGVLRFVRVWFGGSEISPDNEINGITFAGVGRGTEVDHIEVAYNLDDGVEFFGGTVNAKFISVLFCGDDGIDTDEGYQGKLQFVFVITGTSGHHGFEMDSVGDETPRSSPQIYNVLIVGGSTDPGMVTSDQQKNGLIRLREGTGAHLGNLITVNVADKAVWLSNCTDALTVTQDIENRSGPDTLYFSPGNMLGPHTAPVRTSIGCRGKELRSWSKEEPNLVMVAETINDTVLFIDPRPRTGSSPVYRAVDDVPADFFTPVDYRGAFGEDLWLSGWSLLDEFGLIPDNVFGEFQEGVIQSDATWRSDTLHLLADQVFVASGATLTIQPGAVIKAYRDNGSGRAPSLVIERGAKILAEGRADRPITFTSVLNPRHLPARGTWGGVVILGNGLTSKGVSNVEGLEGVEYGGNNPDDDSGVLTYVRVWYGGDKIAPDNEINGVTFGAVGARTVVDHLEVA</sequence>
<protein>
    <submittedName>
        <fullName evidence="1">Uncharacterized protein</fullName>
    </submittedName>
</protein>
<dbReference type="Proteomes" id="UP000708148">
    <property type="component" value="Unassembled WGS sequence"/>
</dbReference>
<dbReference type="EMBL" id="CAJHUC010001008">
    <property type="protein sequence ID" value="CAD7699374.1"/>
    <property type="molecule type" value="Genomic_DNA"/>
</dbReference>